<evidence type="ECO:0000313" key="3">
    <source>
        <dbReference type="Proteomes" id="UP000599074"/>
    </source>
</evidence>
<name>A0A8J3THL2_9ACTN</name>
<dbReference type="InterPro" id="IPR024344">
    <property type="entry name" value="MDMPI_metal-binding"/>
</dbReference>
<sequence>MPTREVYAATRSRLLDLAGRLDDDAAARSVPACPGWSIKDTYAHLAGVCADVLDDRRAAHPGWGERTVAERRDQSLTDVVAEWTARGSTLDERLHGDEVFHLGVDAWSHEHDIRGALGLPADTPAETAWVRDRLVSGFQARWAKSTLPPIRFAVDGAEHLLGTGEPIATLHCDAFTLGRVLMGRRSRRQVAALDWSGNPEPILDRLFAFGPADDDVHY</sequence>
<dbReference type="EMBL" id="BOON01000055">
    <property type="protein sequence ID" value="GII25646.1"/>
    <property type="molecule type" value="Genomic_DNA"/>
</dbReference>
<dbReference type="InterPro" id="IPR034660">
    <property type="entry name" value="DinB/YfiT-like"/>
</dbReference>
<proteinExistence type="predicted"/>
<dbReference type="AlphaFoldDB" id="A0A8J3THL2"/>
<dbReference type="GO" id="GO:0046872">
    <property type="term" value="F:metal ion binding"/>
    <property type="evidence" value="ECO:0007669"/>
    <property type="project" value="InterPro"/>
</dbReference>
<evidence type="ECO:0000313" key="2">
    <source>
        <dbReference type="EMBL" id="GII25646.1"/>
    </source>
</evidence>
<dbReference type="RefSeq" id="WP_168117398.1">
    <property type="nucleotide sequence ID" value="NZ_BOON01000055.1"/>
</dbReference>
<comment type="caution">
    <text evidence="2">The sequence shown here is derived from an EMBL/GenBank/DDBJ whole genome shotgun (WGS) entry which is preliminary data.</text>
</comment>
<protein>
    <recommendedName>
        <fullName evidence="1">Mycothiol-dependent maleylpyruvate isomerase metal-binding domain-containing protein</fullName>
    </recommendedName>
</protein>
<dbReference type="SUPFAM" id="SSF109854">
    <property type="entry name" value="DinB/YfiT-like putative metalloenzymes"/>
    <property type="match status" value="1"/>
</dbReference>
<reference evidence="2" key="1">
    <citation type="submission" date="2021-01" db="EMBL/GenBank/DDBJ databases">
        <title>Whole genome shotgun sequence of Planosporangium mesophilum NBRC 109066.</title>
        <authorList>
            <person name="Komaki H."/>
            <person name="Tamura T."/>
        </authorList>
    </citation>
    <scope>NUCLEOTIDE SEQUENCE</scope>
    <source>
        <strain evidence="2">NBRC 109066</strain>
    </source>
</reference>
<accession>A0A8J3THL2</accession>
<keyword evidence="3" id="KW-1185">Reference proteome</keyword>
<organism evidence="2 3">
    <name type="scientific">Planosporangium mesophilum</name>
    <dbReference type="NCBI Taxonomy" id="689768"/>
    <lineage>
        <taxon>Bacteria</taxon>
        <taxon>Bacillati</taxon>
        <taxon>Actinomycetota</taxon>
        <taxon>Actinomycetes</taxon>
        <taxon>Micromonosporales</taxon>
        <taxon>Micromonosporaceae</taxon>
        <taxon>Planosporangium</taxon>
    </lineage>
</organism>
<evidence type="ECO:0000259" key="1">
    <source>
        <dbReference type="Pfam" id="PF11716"/>
    </source>
</evidence>
<gene>
    <name evidence="2" type="ORF">Pme01_52430</name>
</gene>
<feature type="domain" description="Mycothiol-dependent maleylpyruvate isomerase metal-binding" evidence="1">
    <location>
        <begin position="9"/>
        <end position="95"/>
    </location>
</feature>
<dbReference type="Proteomes" id="UP000599074">
    <property type="component" value="Unassembled WGS sequence"/>
</dbReference>
<dbReference type="Pfam" id="PF11716">
    <property type="entry name" value="MDMPI_N"/>
    <property type="match status" value="1"/>
</dbReference>